<protein>
    <recommendedName>
        <fullName evidence="3">TLDc domain-containing protein</fullName>
    </recommendedName>
</protein>
<dbReference type="EMBL" id="DS469974">
    <property type="protein sequence ID" value="EDO30848.1"/>
    <property type="molecule type" value="Genomic_DNA"/>
</dbReference>
<proteinExistence type="predicted"/>
<dbReference type="PhylomeDB" id="A7SZL6"/>
<evidence type="ECO:0000313" key="2">
    <source>
        <dbReference type="Proteomes" id="UP000001593"/>
    </source>
</evidence>
<sequence length="182" mass="20414">MINNEDETSDKMFEKCAKLLKNTDFGVFCLSKNKLKSPLVGDTTFAPIYALTYISANTHQINPRIMRNMRNYEILSDRGHQSSTKSFLFTLCNKNGYRPEKLPLRRTPDGCAIWDHTSCGPWFGGGWDLLIADNAGGNEVSYTEPRTYARPQGVPSDGPCDVFAGTSTFTPDEMEVFHEVVD</sequence>
<dbReference type="HOGENOM" id="CLU_1483707_0_0_1"/>
<reference evidence="1 2" key="1">
    <citation type="journal article" date="2007" name="Science">
        <title>Sea anemone genome reveals ancestral eumetazoan gene repertoire and genomic organization.</title>
        <authorList>
            <person name="Putnam N.H."/>
            <person name="Srivastava M."/>
            <person name="Hellsten U."/>
            <person name="Dirks B."/>
            <person name="Chapman J."/>
            <person name="Salamov A."/>
            <person name="Terry A."/>
            <person name="Shapiro H."/>
            <person name="Lindquist E."/>
            <person name="Kapitonov V.V."/>
            <person name="Jurka J."/>
            <person name="Genikhovich G."/>
            <person name="Grigoriev I.V."/>
            <person name="Lucas S.M."/>
            <person name="Steele R.E."/>
            <person name="Finnerty J.R."/>
            <person name="Technau U."/>
            <person name="Martindale M.Q."/>
            <person name="Rokhsar D.S."/>
        </authorList>
    </citation>
    <scope>NUCLEOTIDE SEQUENCE [LARGE SCALE GENOMIC DNA]</scope>
    <source>
        <strain evidence="2">CH2 X CH6</strain>
    </source>
</reference>
<dbReference type="Proteomes" id="UP000001593">
    <property type="component" value="Unassembled WGS sequence"/>
</dbReference>
<evidence type="ECO:0008006" key="3">
    <source>
        <dbReference type="Google" id="ProtNLM"/>
    </source>
</evidence>
<dbReference type="AlphaFoldDB" id="A7SZL6"/>
<gene>
    <name evidence="1" type="ORF">NEMVEDRAFT_v1g220022</name>
</gene>
<organism evidence="1 2">
    <name type="scientific">Nematostella vectensis</name>
    <name type="common">Starlet sea anemone</name>
    <dbReference type="NCBI Taxonomy" id="45351"/>
    <lineage>
        <taxon>Eukaryota</taxon>
        <taxon>Metazoa</taxon>
        <taxon>Cnidaria</taxon>
        <taxon>Anthozoa</taxon>
        <taxon>Hexacorallia</taxon>
        <taxon>Actiniaria</taxon>
        <taxon>Edwardsiidae</taxon>
        <taxon>Nematostella</taxon>
    </lineage>
</organism>
<dbReference type="InParanoid" id="A7SZL6"/>
<accession>A7SZL6</accession>
<name>A7SZL6_NEMVE</name>
<evidence type="ECO:0000313" key="1">
    <source>
        <dbReference type="EMBL" id="EDO30848.1"/>
    </source>
</evidence>
<dbReference type="STRING" id="45351.A7SZL6"/>
<keyword evidence="2" id="KW-1185">Reference proteome</keyword>